<dbReference type="AlphaFoldDB" id="A0A2T4JEC5"/>
<name>A0A2T4JEC5_9RHOB</name>
<keyword evidence="3" id="KW-1185">Reference proteome</keyword>
<protein>
    <submittedName>
        <fullName evidence="2">Uncharacterized protein</fullName>
    </submittedName>
</protein>
<feature type="compositionally biased region" description="Basic and acidic residues" evidence="1">
    <location>
        <begin position="18"/>
        <end position="27"/>
    </location>
</feature>
<evidence type="ECO:0000313" key="3">
    <source>
        <dbReference type="Proteomes" id="UP000241899"/>
    </source>
</evidence>
<proteinExistence type="predicted"/>
<reference evidence="2 3" key="1">
    <citation type="submission" date="2018-03" db="EMBL/GenBank/DDBJ databases">
        <title>Rhodobacter veldkampii.</title>
        <authorList>
            <person name="Meyer T.E."/>
            <person name="Miller S."/>
            <person name="Lodha T."/>
            <person name="Gandham S."/>
            <person name="Chintalapati S."/>
            <person name="Chintalapati V.R."/>
        </authorList>
    </citation>
    <scope>NUCLEOTIDE SEQUENCE [LARGE SCALE GENOMIC DNA]</scope>
    <source>
        <strain evidence="2 3">DSM 11550</strain>
    </source>
</reference>
<accession>A0A2T4JEC5</accession>
<sequence length="102" mass="11545">MNKYGFSGGIDLPQTTPERPDRRKVDTESLSQAVQAGNEMGFVSREPARRTKPGPKQREAQDKVSIPGPKRVTDAFRTFCRERDLTLWEGLELLLNDREGRG</sequence>
<feature type="region of interest" description="Disordered" evidence="1">
    <location>
        <begin position="1"/>
        <end position="69"/>
    </location>
</feature>
<dbReference type="EMBL" id="PZKF01000039">
    <property type="protein sequence ID" value="PTE16193.1"/>
    <property type="molecule type" value="Genomic_DNA"/>
</dbReference>
<evidence type="ECO:0000256" key="1">
    <source>
        <dbReference type="SAM" id="MobiDB-lite"/>
    </source>
</evidence>
<comment type="caution">
    <text evidence="2">The sequence shown here is derived from an EMBL/GenBank/DDBJ whole genome shotgun (WGS) entry which is preliminary data.</text>
</comment>
<gene>
    <name evidence="2" type="ORF">C5F46_13375</name>
</gene>
<evidence type="ECO:0000313" key="2">
    <source>
        <dbReference type="EMBL" id="PTE16193.1"/>
    </source>
</evidence>
<dbReference type="Proteomes" id="UP000241899">
    <property type="component" value="Unassembled WGS sequence"/>
</dbReference>
<organism evidence="2 3">
    <name type="scientific">Phaeovulum veldkampii DSM 11550</name>
    <dbReference type="NCBI Taxonomy" id="1185920"/>
    <lineage>
        <taxon>Bacteria</taxon>
        <taxon>Pseudomonadati</taxon>
        <taxon>Pseudomonadota</taxon>
        <taxon>Alphaproteobacteria</taxon>
        <taxon>Rhodobacterales</taxon>
        <taxon>Paracoccaceae</taxon>
        <taxon>Phaeovulum</taxon>
    </lineage>
</organism>